<name>A0A0V0HPR8_SOLCH</name>
<organism evidence="1">
    <name type="scientific">Solanum chacoense</name>
    <name type="common">Chaco potato</name>
    <dbReference type="NCBI Taxonomy" id="4108"/>
    <lineage>
        <taxon>Eukaryota</taxon>
        <taxon>Viridiplantae</taxon>
        <taxon>Streptophyta</taxon>
        <taxon>Embryophyta</taxon>
        <taxon>Tracheophyta</taxon>
        <taxon>Spermatophyta</taxon>
        <taxon>Magnoliopsida</taxon>
        <taxon>eudicotyledons</taxon>
        <taxon>Gunneridae</taxon>
        <taxon>Pentapetalae</taxon>
        <taxon>asterids</taxon>
        <taxon>lamiids</taxon>
        <taxon>Solanales</taxon>
        <taxon>Solanaceae</taxon>
        <taxon>Solanoideae</taxon>
        <taxon>Solaneae</taxon>
        <taxon>Solanum</taxon>
    </lineage>
</organism>
<proteinExistence type="predicted"/>
<evidence type="ECO:0000313" key="1">
    <source>
        <dbReference type="EMBL" id="JAP22421.1"/>
    </source>
</evidence>
<protein>
    <submittedName>
        <fullName evidence="1">Putative ovule protein</fullName>
    </submittedName>
</protein>
<sequence>MAITTQSGIMLRSLQTHQTGTHLHIYKNKGRPRRETHATGDGARNLFKWIQKETRMLPLGFDCEIKQILNPLYYSRIFPDVKGIQ</sequence>
<accession>A0A0V0HPR8</accession>
<dbReference type="AlphaFoldDB" id="A0A0V0HPR8"/>
<reference evidence="1" key="1">
    <citation type="submission" date="2015-12" db="EMBL/GenBank/DDBJ databases">
        <title>Gene expression during late stages of embryo sac development: a critical building block for successful pollen-pistil interactions.</title>
        <authorList>
            <person name="Liu Y."/>
            <person name="Joly V."/>
            <person name="Sabar M."/>
            <person name="Matton D.P."/>
        </authorList>
    </citation>
    <scope>NUCLEOTIDE SEQUENCE</scope>
</reference>
<dbReference type="EMBL" id="GEDG01016588">
    <property type="protein sequence ID" value="JAP22421.1"/>
    <property type="molecule type" value="Transcribed_RNA"/>
</dbReference>